<sequence>MASFSPFGGVPGESYLFRVLGPFEVGDASRPVRIPPGRQEVVLAALVLNLNRVVDVSSLVDLVWGEDPPATARTQIQICVSGLRKILATGGVDATVETRAHGYLLIAPEDSTDLNRFRGLVRAGRELARAGDPAAAIELLRAAEQLWRGPSLTGLPHEAIANIAASLDESRIEALEVCLRLELELGRHEQLVSELQRLVAEHPLRERLRGHLMVALHRSGRQAEALESYQQVRRMLADELGLDPGKDLRDLADAILADDPDVTGGAEATGGAEVEVAPALAASERVVPRQLPADVVDFVADDTLIKEICTALTPSLQRAAATVVLLTGGPGVGKTTMATHVAYRLADDHYPDGQLYCDLRGTCGQPLGPAQVLGRFLRALGLPGQAIPEPLDERAELYRSLLADRRILVVLDDADNEAQVRPLLPGSGRSAVAITSRNRLTSLPINGRFGLEPLGGDLAVQLLGQAIGESRVLDEADAARVLVQLVGGLPLALRIIAARLAARPHWPLSWMVRRLQDEHLRLDELAHGELSIRASLRLSYEGLAAPDRRLLCLLALADGTTMPSWVGAALADDRGPSPADLLDPLIDLRLLEITAMDSAGEYRCSLPQTVRMFAHDRLTAEITPADQAPAIRRLVGGWTALVEQAHLQIYGGPYTIVPGQAEKWHLPADLVRRQLMDPLAWLESEHENLANLVNLAAKSGLDESCWQLATTLVTLFEARGYPELWESTHRVALEAVRAAGNLRGQAAVLRSLGALHLSRGEYGAAGSYLDAALKLFVDIEDPSGRALCHRDQALIQRSSGADDAALAQYELAEQYFITAGDIVGRAHVLVEMAHILIRMPDFARARSSLDEALGICRSVGFDRGQALALRRLGQLLTCQGEFSAAERTLQEVLAMVRASGDLVGEGHILHDLGRLSIRLQNAEQAMLYLTQAVTIRESLLDTGGAAAVRADITTLLEQRKGQGPLTSTACLR</sequence>
<feature type="domain" description="AAA+ ATPase" evidence="5">
    <location>
        <begin position="320"/>
        <end position="455"/>
    </location>
</feature>
<dbReference type="Proteomes" id="UP001500280">
    <property type="component" value="Unassembled WGS sequence"/>
</dbReference>
<proteinExistence type="inferred from homology"/>
<evidence type="ECO:0000259" key="7">
    <source>
        <dbReference type="SMART" id="SM01043"/>
    </source>
</evidence>
<evidence type="ECO:0000313" key="8">
    <source>
        <dbReference type="EMBL" id="GAA1713281.1"/>
    </source>
</evidence>
<organism evidence="8 9">
    <name type="scientific">Kribbella yunnanensis</name>
    <dbReference type="NCBI Taxonomy" id="190194"/>
    <lineage>
        <taxon>Bacteria</taxon>
        <taxon>Bacillati</taxon>
        <taxon>Actinomycetota</taxon>
        <taxon>Actinomycetes</taxon>
        <taxon>Propionibacteriales</taxon>
        <taxon>Kribbellaceae</taxon>
        <taxon>Kribbella</taxon>
    </lineage>
</organism>
<dbReference type="SMART" id="SM00028">
    <property type="entry name" value="TPR"/>
    <property type="match status" value="6"/>
</dbReference>
<dbReference type="SMART" id="SM01043">
    <property type="entry name" value="BTAD"/>
    <property type="match status" value="1"/>
</dbReference>
<dbReference type="CDD" id="cd15831">
    <property type="entry name" value="BTAD"/>
    <property type="match status" value="1"/>
</dbReference>
<dbReference type="PANTHER" id="PTHR35807">
    <property type="entry name" value="TRANSCRIPTIONAL REGULATOR REDD-RELATED"/>
    <property type="match status" value="1"/>
</dbReference>
<name>A0ABP4UWD9_9ACTN</name>
<gene>
    <name evidence="8" type="ORF">GCM10009745_71940</name>
</gene>
<dbReference type="EMBL" id="BAAANF010000023">
    <property type="protein sequence ID" value="GAA1713281.1"/>
    <property type="molecule type" value="Genomic_DNA"/>
</dbReference>
<dbReference type="Pfam" id="PF13424">
    <property type="entry name" value="TPR_12"/>
    <property type="match status" value="1"/>
</dbReference>
<dbReference type="PANTHER" id="PTHR35807:SF1">
    <property type="entry name" value="TRANSCRIPTIONAL REGULATOR REDD"/>
    <property type="match status" value="1"/>
</dbReference>
<dbReference type="InterPro" id="IPR003593">
    <property type="entry name" value="AAA+_ATPase"/>
</dbReference>
<dbReference type="Pfam" id="PF03704">
    <property type="entry name" value="BTAD"/>
    <property type="match status" value="1"/>
</dbReference>
<dbReference type="Pfam" id="PF00486">
    <property type="entry name" value="Trans_reg_C"/>
    <property type="match status" value="1"/>
</dbReference>
<feature type="domain" description="Bacterial transcriptional activator" evidence="7">
    <location>
        <begin position="112"/>
        <end position="256"/>
    </location>
</feature>
<reference evidence="9" key="1">
    <citation type="journal article" date="2019" name="Int. J. Syst. Evol. Microbiol.">
        <title>The Global Catalogue of Microorganisms (GCM) 10K type strain sequencing project: providing services to taxonomists for standard genome sequencing and annotation.</title>
        <authorList>
            <consortium name="The Broad Institute Genomics Platform"/>
            <consortium name="The Broad Institute Genome Sequencing Center for Infectious Disease"/>
            <person name="Wu L."/>
            <person name="Ma J."/>
        </authorList>
    </citation>
    <scope>NUCLEOTIDE SEQUENCE [LARGE SCALE GENOMIC DNA]</scope>
    <source>
        <strain evidence="9">JCM 14307</strain>
    </source>
</reference>
<accession>A0ABP4UWD9</accession>
<protein>
    <submittedName>
        <fullName evidence="8">BTAD domain-containing putative transcriptional regulator</fullName>
    </submittedName>
</protein>
<dbReference type="Pfam" id="PF13181">
    <property type="entry name" value="TPR_8"/>
    <property type="match status" value="1"/>
</dbReference>
<dbReference type="InterPro" id="IPR001867">
    <property type="entry name" value="OmpR/PhoB-type_DNA-bd"/>
</dbReference>
<dbReference type="InterPro" id="IPR027417">
    <property type="entry name" value="P-loop_NTPase"/>
</dbReference>
<comment type="similarity">
    <text evidence="1">Belongs to the AfsR/DnrI/RedD regulatory family.</text>
</comment>
<dbReference type="SMART" id="SM00382">
    <property type="entry name" value="AAA"/>
    <property type="match status" value="1"/>
</dbReference>
<dbReference type="RefSeq" id="WP_344162548.1">
    <property type="nucleotide sequence ID" value="NZ_BAAANF010000023.1"/>
</dbReference>
<dbReference type="InterPro" id="IPR036388">
    <property type="entry name" value="WH-like_DNA-bd_sf"/>
</dbReference>
<evidence type="ECO:0000259" key="5">
    <source>
        <dbReference type="SMART" id="SM00382"/>
    </source>
</evidence>
<evidence type="ECO:0000256" key="3">
    <source>
        <dbReference type="ARBA" id="ARBA00023125"/>
    </source>
</evidence>
<dbReference type="Gene3D" id="1.25.40.10">
    <property type="entry name" value="Tetratricopeptide repeat domain"/>
    <property type="match status" value="2"/>
</dbReference>
<dbReference type="Pfam" id="PF13401">
    <property type="entry name" value="AAA_22"/>
    <property type="match status" value="1"/>
</dbReference>
<evidence type="ECO:0000256" key="2">
    <source>
        <dbReference type="ARBA" id="ARBA00023015"/>
    </source>
</evidence>
<keyword evidence="9" id="KW-1185">Reference proteome</keyword>
<dbReference type="InterPro" id="IPR016032">
    <property type="entry name" value="Sig_transdc_resp-reg_C-effctor"/>
</dbReference>
<dbReference type="Gene3D" id="3.40.50.300">
    <property type="entry name" value="P-loop containing nucleotide triphosphate hydrolases"/>
    <property type="match status" value="1"/>
</dbReference>
<dbReference type="SUPFAM" id="SSF52540">
    <property type="entry name" value="P-loop containing nucleoside triphosphate hydrolases"/>
    <property type="match status" value="1"/>
</dbReference>
<dbReference type="InterPro" id="IPR011990">
    <property type="entry name" value="TPR-like_helical_dom_sf"/>
</dbReference>
<evidence type="ECO:0000259" key="6">
    <source>
        <dbReference type="SMART" id="SM00862"/>
    </source>
</evidence>
<dbReference type="Gene3D" id="1.10.10.10">
    <property type="entry name" value="Winged helix-like DNA-binding domain superfamily/Winged helix DNA-binding domain"/>
    <property type="match status" value="1"/>
</dbReference>
<dbReference type="PRINTS" id="PR00364">
    <property type="entry name" value="DISEASERSIST"/>
</dbReference>
<dbReference type="InterPro" id="IPR051677">
    <property type="entry name" value="AfsR-DnrI-RedD_regulator"/>
</dbReference>
<comment type="caution">
    <text evidence="8">The sequence shown here is derived from an EMBL/GenBank/DDBJ whole genome shotgun (WGS) entry which is preliminary data.</text>
</comment>
<keyword evidence="3" id="KW-0238">DNA-binding</keyword>
<dbReference type="SUPFAM" id="SSF48452">
    <property type="entry name" value="TPR-like"/>
    <property type="match status" value="2"/>
</dbReference>
<dbReference type="SUPFAM" id="SSF46894">
    <property type="entry name" value="C-terminal effector domain of the bipartite response regulators"/>
    <property type="match status" value="1"/>
</dbReference>
<dbReference type="SMART" id="SM00862">
    <property type="entry name" value="Trans_reg_C"/>
    <property type="match status" value="1"/>
</dbReference>
<keyword evidence="4" id="KW-0804">Transcription</keyword>
<dbReference type="InterPro" id="IPR049945">
    <property type="entry name" value="AAA_22"/>
</dbReference>
<dbReference type="InterPro" id="IPR019734">
    <property type="entry name" value="TPR_rpt"/>
</dbReference>
<dbReference type="InterPro" id="IPR005158">
    <property type="entry name" value="BTAD"/>
</dbReference>
<evidence type="ECO:0000256" key="4">
    <source>
        <dbReference type="ARBA" id="ARBA00023163"/>
    </source>
</evidence>
<keyword evidence="2" id="KW-0805">Transcription regulation</keyword>
<feature type="domain" description="OmpR/PhoB-type" evidence="6">
    <location>
        <begin position="29"/>
        <end position="105"/>
    </location>
</feature>
<evidence type="ECO:0000313" key="9">
    <source>
        <dbReference type="Proteomes" id="UP001500280"/>
    </source>
</evidence>
<evidence type="ECO:0000256" key="1">
    <source>
        <dbReference type="ARBA" id="ARBA00005820"/>
    </source>
</evidence>